<protein>
    <recommendedName>
        <fullName evidence="4">Protein kinase domain-containing protein</fullName>
    </recommendedName>
</protein>
<evidence type="ECO:0000313" key="2">
    <source>
        <dbReference type="EMBL" id="OSX80208.1"/>
    </source>
</evidence>
<reference evidence="2 3" key="1">
    <citation type="submission" date="2017-03" db="EMBL/GenBank/DDBJ databases">
        <title>WGS assembly of Porphyra umbilicalis.</title>
        <authorList>
            <person name="Brawley S.H."/>
            <person name="Blouin N.A."/>
            <person name="Ficko-Blean E."/>
            <person name="Wheeler G.L."/>
            <person name="Lohr M."/>
            <person name="Goodson H.V."/>
            <person name="Jenkins J.W."/>
            <person name="Blaby-Haas C.E."/>
            <person name="Helliwell K.E."/>
            <person name="Chan C."/>
            <person name="Marriage T."/>
            <person name="Bhattacharya D."/>
            <person name="Klein A.S."/>
            <person name="Badis Y."/>
            <person name="Brodie J."/>
            <person name="Cao Y."/>
            <person name="Collen J."/>
            <person name="Dittami S.M."/>
            <person name="Gachon C.M."/>
            <person name="Green B.R."/>
            <person name="Karpowicz S."/>
            <person name="Kim J.W."/>
            <person name="Kudahl U."/>
            <person name="Lin S."/>
            <person name="Michel G."/>
            <person name="Mittag M."/>
            <person name="Olson B.J."/>
            <person name="Pangilinan J."/>
            <person name="Peng Y."/>
            <person name="Qiu H."/>
            <person name="Shu S."/>
            <person name="Singer J.T."/>
            <person name="Smith A.G."/>
            <person name="Sprecher B.N."/>
            <person name="Wagner V."/>
            <person name="Wang W."/>
            <person name="Wang Z.-Y."/>
            <person name="Yan J."/>
            <person name="Yarish C."/>
            <person name="Zoeuner-Riek S."/>
            <person name="Zhuang Y."/>
            <person name="Zou Y."/>
            <person name="Lindquist E.A."/>
            <person name="Grimwood J."/>
            <person name="Barry K."/>
            <person name="Rokhsar D.S."/>
            <person name="Schmutz J."/>
            <person name="Stiller J.W."/>
            <person name="Grossman A.R."/>
            <person name="Prochnik S.E."/>
        </authorList>
    </citation>
    <scope>NUCLEOTIDE SEQUENCE [LARGE SCALE GENOMIC DNA]</scope>
    <source>
        <strain evidence="2">4086291</strain>
    </source>
</reference>
<evidence type="ECO:0008006" key="4">
    <source>
        <dbReference type="Google" id="ProtNLM"/>
    </source>
</evidence>
<dbReference type="EMBL" id="KV918779">
    <property type="protein sequence ID" value="OSX80208.1"/>
    <property type="molecule type" value="Genomic_DNA"/>
</dbReference>
<dbReference type="AlphaFoldDB" id="A0A1X6PHK8"/>
<gene>
    <name evidence="2" type="ORF">BU14_0057s0029</name>
</gene>
<proteinExistence type="predicted"/>
<sequence length="617" mass="68296">MENYNVKEDEGTIKQTIAVLKEQRQKASDVQDELNALDRELTEHEQRREGTATFRYEAYSSEITLLNELRAALVASGKGLVRDSDDSVERDIQSLKDALKVEEDSRDELDLIPTLSAQQQRRGRSTAAKCAAQVEEILSLRKVQIAKQVNLAPVVPTEGGGAAAGTTCTYAELIAKVLPSSPIRVASPTRPGGGGALLRSALATFSLEGPVFLHPVLDGGSLDTMRSRNISHGDLLKESTFYELVGDTRPAWVTLLGKRTRLSDGMPADILFGASTSIPSFRPVAWPGNCIPELLTRSARRHAGFNAEVKSVSSAHVWNELVTYVTLSTVDALFRCSSDARYYANPPVGYGVVSFPHCGYIMAVEWIGKLFVTPYSQPFFIGSNEHKAAVAGLPDVDFNEFIDVHMENIEWHRLSNRSVCWTGASTVLMAENDKHVANQFVKLMTCESFDHLFEPAGFLRRLYKTYKMYGTVWDAEAVGEVPRALLRARLWCGVFAVAVTMDFIDGVEATEKQLQASTSNDEKGARAIATAVVWLARRGLIYYDLREPNILVDSDGCWRLIDYDDMVVVDPGSVNTVADMEKVLETEQQRQRLTGVVAAFKRFPKLVQLIDEAFQSQ</sequence>
<dbReference type="SUPFAM" id="SSF56112">
    <property type="entry name" value="Protein kinase-like (PK-like)"/>
    <property type="match status" value="1"/>
</dbReference>
<feature type="coiled-coil region" evidence="1">
    <location>
        <begin position="13"/>
        <end position="47"/>
    </location>
</feature>
<evidence type="ECO:0000313" key="3">
    <source>
        <dbReference type="Proteomes" id="UP000218209"/>
    </source>
</evidence>
<dbReference type="Proteomes" id="UP000218209">
    <property type="component" value="Unassembled WGS sequence"/>
</dbReference>
<organism evidence="2 3">
    <name type="scientific">Porphyra umbilicalis</name>
    <name type="common">Purple laver</name>
    <name type="synonym">Red alga</name>
    <dbReference type="NCBI Taxonomy" id="2786"/>
    <lineage>
        <taxon>Eukaryota</taxon>
        <taxon>Rhodophyta</taxon>
        <taxon>Bangiophyceae</taxon>
        <taxon>Bangiales</taxon>
        <taxon>Bangiaceae</taxon>
        <taxon>Porphyra</taxon>
    </lineage>
</organism>
<accession>A0A1X6PHK8</accession>
<name>A0A1X6PHK8_PORUM</name>
<keyword evidence="1" id="KW-0175">Coiled coil</keyword>
<dbReference type="InterPro" id="IPR011009">
    <property type="entry name" value="Kinase-like_dom_sf"/>
</dbReference>
<evidence type="ECO:0000256" key="1">
    <source>
        <dbReference type="SAM" id="Coils"/>
    </source>
</evidence>
<keyword evidence="3" id="KW-1185">Reference proteome</keyword>